<name>E3K1A2_PUCGT</name>
<dbReference type="GeneID" id="10541547"/>
<dbReference type="GO" id="GO:0005576">
    <property type="term" value="C:extracellular region"/>
    <property type="evidence" value="ECO:0007669"/>
    <property type="project" value="UniProtKB-SubCell"/>
</dbReference>
<dbReference type="GO" id="GO:0005507">
    <property type="term" value="F:copper ion binding"/>
    <property type="evidence" value="ECO:0000318"/>
    <property type="project" value="GO_Central"/>
</dbReference>
<evidence type="ECO:0000313" key="10">
    <source>
        <dbReference type="Proteomes" id="UP000008783"/>
    </source>
</evidence>
<dbReference type="OrthoDB" id="2495266at2759"/>
<dbReference type="PANTHER" id="PTHR20910:SF1">
    <property type="entry name" value="SUPEROXIDE DISMUTASE COPPER_ZINC BINDING DOMAIN-CONTAINING PROTEIN"/>
    <property type="match status" value="1"/>
</dbReference>
<comment type="similarity">
    <text evidence="3">Belongs to the Cu-Zn superoxide dismutase family.</text>
</comment>
<dbReference type="Pfam" id="PF00080">
    <property type="entry name" value="Sod_Cu"/>
    <property type="match status" value="1"/>
</dbReference>
<dbReference type="InterPro" id="IPR036423">
    <property type="entry name" value="SOD-like_Cu/Zn_dom_sf"/>
</dbReference>
<evidence type="ECO:0000256" key="4">
    <source>
        <dbReference type="ARBA" id="ARBA00012682"/>
    </source>
</evidence>
<feature type="chain" id="PRO_5003173453" description="superoxide dismutase" evidence="7">
    <location>
        <begin position="22"/>
        <end position="192"/>
    </location>
</feature>
<dbReference type="GO" id="GO:0019430">
    <property type="term" value="P:removal of superoxide radicals"/>
    <property type="evidence" value="ECO:0000318"/>
    <property type="project" value="GO_Central"/>
</dbReference>
<protein>
    <recommendedName>
        <fullName evidence="4">superoxide dismutase</fullName>
        <ecNumber evidence="4">1.15.1.1</ecNumber>
    </recommendedName>
</protein>
<feature type="signal peptide" evidence="7">
    <location>
        <begin position="1"/>
        <end position="21"/>
    </location>
</feature>
<dbReference type="RefSeq" id="XP_003322496.2">
    <property type="nucleotide sequence ID" value="XM_003322448.2"/>
</dbReference>
<proteinExistence type="inferred from homology"/>
<dbReference type="FunFam" id="2.60.40.200:FF:000007">
    <property type="entry name" value="Cell surface Cu-only superoxide dismutase 5"/>
    <property type="match status" value="1"/>
</dbReference>
<dbReference type="HOGENOM" id="CLU_1415821_0_0_1"/>
<dbReference type="VEuPathDB" id="FungiDB:PGTG_04033"/>
<evidence type="ECO:0000259" key="8">
    <source>
        <dbReference type="Pfam" id="PF00080"/>
    </source>
</evidence>
<feature type="domain" description="Superoxide dismutase copper/zinc binding" evidence="8">
    <location>
        <begin position="46"/>
        <end position="167"/>
    </location>
</feature>
<keyword evidence="7" id="KW-0732">Signal</keyword>
<organism evidence="9 10">
    <name type="scientific">Puccinia graminis f. sp. tritici (strain CRL 75-36-700-3 / race SCCL)</name>
    <name type="common">Black stem rust fungus</name>
    <dbReference type="NCBI Taxonomy" id="418459"/>
    <lineage>
        <taxon>Eukaryota</taxon>
        <taxon>Fungi</taxon>
        <taxon>Dikarya</taxon>
        <taxon>Basidiomycota</taxon>
        <taxon>Pucciniomycotina</taxon>
        <taxon>Pucciniomycetes</taxon>
        <taxon>Pucciniales</taxon>
        <taxon>Pucciniaceae</taxon>
        <taxon>Puccinia</taxon>
    </lineage>
</organism>
<accession>E3K1A2</accession>
<dbReference type="KEGG" id="pgr:PGTG_04033"/>
<evidence type="ECO:0000313" key="9">
    <source>
        <dbReference type="EMBL" id="EFP78077.2"/>
    </source>
</evidence>
<evidence type="ECO:0000256" key="3">
    <source>
        <dbReference type="ARBA" id="ARBA00010457"/>
    </source>
</evidence>
<dbReference type="FunCoup" id="E3K1A2">
    <property type="interactions" value="186"/>
</dbReference>
<dbReference type="Gene3D" id="2.60.40.200">
    <property type="entry name" value="Superoxide dismutase, copper/zinc binding domain"/>
    <property type="match status" value="1"/>
</dbReference>
<keyword evidence="5" id="KW-0964">Secreted</keyword>
<evidence type="ECO:0000256" key="7">
    <source>
        <dbReference type="SAM" id="SignalP"/>
    </source>
</evidence>
<evidence type="ECO:0000256" key="5">
    <source>
        <dbReference type="ARBA" id="ARBA00022525"/>
    </source>
</evidence>
<dbReference type="Proteomes" id="UP000008783">
    <property type="component" value="Unassembled WGS sequence"/>
</dbReference>
<comment type="subcellular location">
    <subcellularLocation>
        <location evidence="1">Cell envelope</location>
    </subcellularLocation>
    <subcellularLocation>
        <location evidence="2">Secreted</location>
    </subcellularLocation>
</comment>
<evidence type="ECO:0000256" key="2">
    <source>
        <dbReference type="ARBA" id="ARBA00004613"/>
    </source>
</evidence>
<evidence type="ECO:0000256" key="6">
    <source>
        <dbReference type="ARBA" id="ARBA00049204"/>
    </source>
</evidence>
<reference evidence="10" key="2">
    <citation type="journal article" date="2011" name="Proc. Natl. Acad. Sci. U.S.A.">
        <title>Obligate biotrophy features unraveled by the genomic analysis of rust fungi.</title>
        <authorList>
            <person name="Duplessis S."/>
            <person name="Cuomo C.A."/>
            <person name="Lin Y.-C."/>
            <person name="Aerts A."/>
            <person name="Tisserant E."/>
            <person name="Veneault-Fourrey C."/>
            <person name="Joly D.L."/>
            <person name="Hacquard S."/>
            <person name="Amselem J."/>
            <person name="Cantarel B.L."/>
            <person name="Chiu R."/>
            <person name="Coutinho P.M."/>
            <person name="Feau N."/>
            <person name="Field M."/>
            <person name="Frey P."/>
            <person name="Gelhaye E."/>
            <person name="Goldberg J."/>
            <person name="Grabherr M.G."/>
            <person name="Kodira C.D."/>
            <person name="Kohler A."/>
            <person name="Kuees U."/>
            <person name="Lindquist E.A."/>
            <person name="Lucas S.M."/>
            <person name="Mago R."/>
            <person name="Mauceli E."/>
            <person name="Morin E."/>
            <person name="Murat C."/>
            <person name="Pangilinan J.L."/>
            <person name="Park R."/>
            <person name="Pearson M."/>
            <person name="Quesneville H."/>
            <person name="Rouhier N."/>
            <person name="Sakthikumar S."/>
            <person name="Salamov A.A."/>
            <person name="Schmutz J."/>
            <person name="Selles B."/>
            <person name="Shapiro H."/>
            <person name="Tanguay P."/>
            <person name="Tuskan G.A."/>
            <person name="Henrissat B."/>
            <person name="Van de Peer Y."/>
            <person name="Rouze P."/>
            <person name="Ellis J.G."/>
            <person name="Dodds P.N."/>
            <person name="Schein J.E."/>
            <person name="Zhong S."/>
            <person name="Hamelin R.C."/>
            <person name="Grigoriev I.V."/>
            <person name="Szabo L.J."/>
            <person name="Martin F."/>
        </authorList>
    </citation>
    <scope>NUCLEOTIDE SEQUENCE [LARGE SCALE GENOMIC DNA]</scope>
    <source>
        <strain evidence="10">CRL 75-36-700-3 / race SCCL</strain>
    </source>
</reference>
<dbReference type="EMBL" id="DS178269">
    <property type="protein sequence ID" value="EFP78077.2"/>
    <property type="molecule type" value="Genomic_DNA"/>
</dbReference>
<dbReference type="InParanoid" id="E3K1A2"/>
<sequence length="192" mass="20583">MIKNSLYWMMLAVSHLSSIAAAGLPIIDPQDCIVRSATASVVGLGVQGTFHFSRKETQKGITTLVNFKVSGLKDGEEFDYSIYNDPINESGNCDSANGHFNPTNSALLGKCLTSHREQCQAGDLSGKYGKLVGSNTGSVTQRYSDSTLKISPSERGIVNKSIVIVNSDMQRIACGTHAINILSRDFQGPPIA</sequence>
<dbReference type="PANTHER" id="PTHR20910">
    <property type="entry name" value="AGAP001623-PA"/>
    <property type="match status" value="1"/>
</dbReference>
<dbReference type="EC" id="1.15.1.1" evidence="4"/>
<gene>
    <name evidence="9" type="ORF">PGTG_04033</name>
</gene>
<dbReference type="AlphaFoldDB" id="E3K1A2"/>
<dbReference type="InterPro" id="IPR053257">
    <property type="entry name" value="Cu-only_SOD"/>
</dbReference>
<reference key="1">
    <citation type="submission" date="2007-01" db="EMBL/GenBank/DDBJ databases">
        <title>The Genome Sequence of Puccinia graminis f. sp. tritici Strain CRL 75-36-700-3.</title>
        <authorList>
            <consortium name="The Broad Institute Genome Sequencing Platform"/>
            <person name="Birren B."/>
            <person name="Lander E."/>
            <person name="Galagan J."/>
            <person name="Nusbaum C."/>
            <person name="Devon K."/>
            <person name="Cuomo C."/>
            <person name="Jaffe D."/>
            <person name="Butler J."/>
            <person name="Alvarez P."/>
            <person name="Gnerre S."/>
            <person name="Grabherr M."/>
            <person name="Mauceli E."/>
            <person name="Brockman W."/>
            <person name="Young S."/>
            <person name="LaButti K."/>
            <person name="Sykes S."/>
            <person name="DeCaprio D."/>
            <person name="Crawford M."/>
            <person name="Koehrsen M."/>
            <person name="Engels R."/>
            <person name="Montgomery P."/>
            <person name="Pearson M."/>
            <person name="Howarth C."/>
            <person name="Larson L."/>
            <person name="White J."/>
            <person name="Zeng Q."/>
            <person name="Kodira C."/>
            <person name="Yandava C."/>
            <person name="Alvarado L."/>
            <person name="O'Leary S."/>
            <person name="Szabo L."/>
            <person name="Dean R."/>
            <person name="Schein J."/>
        </authorList>
    </citation>
    <scope>NUCLEOTIDE SEQUENCE</scope>
    <source>
        <strain>CRL 75-36-700-3</strain>
    </source>
</reference>
<dbReference type="SUPFAM" id="SSF49329">
    <property type="entry name" value="Cu,Zn superoxide dismutase-like"/>
    <property type="match status" value="1"/>
</dbReference>
<evidence type="ECO:0000256" key="1">
    <source>
        <dbReference type="ARBA" id="ARBA00004196"/>
    </source>
</evidence>
<keyword evidence="10" id="KW-1185">Reference proteome</keyword>
<comment type="catalytic activity">
    <reaction evidence="6">
        <text>2 superoxide + 2 H(+) = H2O2 + O2</text>
        <dbReference type="Rhea" id="RHEA:20696"/>
        <dbReference type="ChEBI" id="CHEBI:15378"/>
        <dbReference type="ChEBI" id="CHEBI:15379"/>
        <dbReference type="ChEBI" id="CHEBI:16240"/>
        <dbReference type="ChEBI" id="CHEBI:18421"/>
        <dbReference type="EC" id="1.15.1.1"/>
    </reaction>
</comment>
<dbReference type="GO" id="GO:0004784">
    <property type="term" value="F:superoxide dismutase activity"/>
    <property type="evidence" value="ECO:0000318"/>
    <property type="project" value="GO_Central"/>
</dbReference>
<dbReference type="InterPro" id="IPR001424">
    <property type="entry name" value="SOD_Cu_Zn_dom"/>
</dbReference>